<sequence length="56" mass="5902">MASSADRDAFEVCGRCGEPLAGTDWYPATTYVGADGAILVLSFCDEHCLAAWDDSA</sequence>
<dbReference type="Proteomes" id="UP001596432">
    <property type="component" value="Unassembled WGS sequence"/>
</dbReference>
<keyword evidence="2" id="KW-1185">Reference proteome</keyword>
<protein>
    <recommendedName>
        <fullName evidence="3">MYM-type Zinc finger with FCS sequence motif-containing protein</fullName>
    </recommendedName>
</protein>
<accession>A0ABD5XT97</accession>
<dbReference type="InterPro" id="IPR055998">
    <property type="entry name" value="DUF7576"/>
</dbReference>
<organism evidence="1 2">
    <name type="scientific">Halosimplex aquaticum</name>
    <dbReference type="NCBI Taxonomy" id="3026162"/>
    <lineage>
        <taxon>Archaea</taxon>
        <taxon>Methanobacteriati</taxon>
        <taxon>Methanobacteriota</taxon>
        <taxon>Stenosarchaea group</taxon>
        <taxon>Halobacteria</taxon>
        <taxon>Halobacteriales</taxon>
        <taxon>Haloarculaceae</taxon>
        <taxon>Halosimplex</taxon>
    </lineage>
</organism>
<name>A0ABD5XT97_9EURY</name>
<evidence type="ECO:0000313" key="2">
    <source>
        <dbReference type="Proteomes" id="UP001596432"/>
    </source>
</evidence>
<proteinExistence type="predicted"/>
<gene>
    <name evidence="1" type="ORF">ACFQMA_00900</name>
</gene>
<dbReference type="Pfam" id="PF24461">
    <property type="entry name" value="DUF7576"/>
    <property type="match status" value="1"/>
</dbReference>
<dbReference type="RefSeq" id="WP_274324023.1">
    <property type="nucleotide sequence ID" value="NZ_CP118158.1"/>
</dbReference>
<evidence type="ECO:0000313" key="1">
    <source>
        <dbReference type="EMBL" id="MFC7138393.1"/>
    </source>
</evidence>
<comment type="caution">
    <text evidence="1">The sequence shown here is derived from an EMBL/GenBank/DDBJ whole genome shotgun (WGS) entry which is preliminary data.</text>
</comment>
<reference evidence="1 2" key="1">
    <citation type="journal article" date="2019" name="Int. J. Syst. Evol. Microbiol.">
        <title>The Global Catalogue of Microorganisms (GCM) 10K type strain sequencing project: providing services to taxonomists for standard genome sequencing and annotation.</title>
        <authorList>
            <consortium name="The Broad Institute Genomics Platform"/>
            <consortium name="The Broad Institute Genome Sequencing Center for Infectious Disease"/>
            <person name="Wu L."/>
            <person name="Ma J."/>
        </authorList>
    </citation>
    <scope>NUCLEOTIDE SEQUENCE [LARGE SCALE GENOMIC DNA]</scope>
    <source>
        <strain evidence="1 2">XZYJT29</strain>
    </source>
</reference>
<evidence type="ECO:0008006" key="3">
    <source>
        <dbReference type="Google" id="ProtNLM"/>
    </source>
</evidence>
<dbReference type="GeneID" id="78818630"/>
<dbReference type="AlphaFoldDB" id="A0ABD5XT97"/>
<dbReference type="EMBL" id="JBHTAS010000001">
    <property type="protein sequence ID" value="MFC7138393.1"/>
    <property type="molecule type" value="Genomic_DNA"/>
</dbReference>